<evidence type="ECO:0000313" key="1">
    <source>
        <dbReference type="EMBL" id="AHK80832.1"/>
    </source>
</evidence>
<reference evidence="2" key="2">
    <citation type="submission" date="2014-02" db="EMBL/GenBank/DDBJ databases">
        <title>Draft Genome Sequence of extremely halophilic bacteria Halorhodospira halochloris.</title>
        <authorList>
            <person name="Singh K.S."/>
        </authorList>
    </citation>
    <scope>NUCLEOTIDE SEQUENCE [LARGE SCALE GENOMIC DNA]</scope>
    <source>
        <strain evidence="2">A</strain>
    </source>
</reference>
<dbReference type="Proteomes" id="UP000019442">
    <property type="component" value="Chromosome"/>
</dbReference>
<name>W8KUY5_9GAMM</name>
<dbReference type="HOGENOM" id="CLU_972433_0_0_6"/>
<proteinExistence type="predicted"/>
<dbReference type="KEGG" id="hhc:M911_16790"/>
<gene>
    <name evidence="1" type="ORF">M911_16790</name>
</gene>
<dbReference type="EMBL" id="CP007268">
    <property type="protein sequence ID" value="AHK80832.1"/>
    <property type="molecule type" value="Genomic_DNA"/>
</dbReference>
<organism evidence="1 2">
    <name type="scientific">Ectothiorhodospira haloalkaliphila</name>
    <dbReference type="NCBI Taxonomy" id="421628"/>
    <lineage>
        <taxon>Bacteria</taxon>
        <taxon>Pseudomonadati</taxon>
        <taxon>Pseudomonadota</taxon>
        <taxon>Gammaproteobacteria</taxon>
        <taxon>Chromatiales</taxon>
        <taxon>Ectothiorhodospiraceae</taxon>
        <taxon>Ectothiorhodospira</taxon>
    </lineage>
</organism>
<dbReference type="AlphaFoldDB" id="W8KUY5"/>
<reference evidence="1 2" key="1">
    <citation type="journal article" date="2014" name="J Genomics">
        <title>Draft Genome Sequence of the Extremely Halophilic Phototrophic Purple Sulfur Bacterium Halorhodospira halochloris.</title>
        <authorList>
            <person name="Singh K.S."/>
            <person name="Kirksey J."/>
            <person name="Hoff W.D."/>
            <person name="Deole R."/>
        </authorList>
    </citation>
    <scope>NUCLEOTIDE SEQUENCE [LARGE SCALE GENOMIC DNA]</scope>
    <source>
        <strain evidence="1 2">A</strain>
    </source>
</reference>
<accession>W8KUY5</accession>
<keyword evidence="2" id="KW-1185">Reference proteome</keyword>
<sequence length="286" mass="27697">MSMTLGGWAGGGVVEAVAAGPGPGAFFAPGADEDGAGHAFVDAPQEGFGFVVAAAEDEGSGEDDDVGLTEEHVDAVSVLFHFEGDGAMAGLVAAQGLQDAAGGVGVARLEVDPVVAVQGEVCDVAGLQFGQVAVVDDGAGAVGGVEGDVGGGGAAAATLAGVGADAALCQEVFEAVAVGFFRQDGGQVAVVAQLFEDVEGVGGVAAGAGALFEGAHFFVFRGVVVDDVDDVQGGDADAEDVGHGVGCLWAGGGGSGQDSEWGGGGKVGGCGGWLGFRWGLAVRSWR</sequence>
<protein>
    <submittedName>
        <fullName evidence="1">Uncharacterized protein</fullName>
    </submittedName>
</protein>
<evidence type="ECO:0000313" key="2">
    <source>
        <dbReference type="Proteomes" id="UP000019442"/>
    </source>
</evidence>